<dbReference type="InterPro" id="IPR016024">
    <property type="entry name" value="ARM-type_fold"/>
</dbReference>
<accession>A0AAW2D0C2</accession>
<dbReference type="PANTHER" id="PTHR46043:SF2">
    <property type="entry name" value="ARM REPEAT SUPERFAMILY PROTEIN"/>
    <property type="match status" value="1"/>
</dbReference>
<reference evidence="2 3" key="1">
    <citation type="submission" date="2024-01" db="EMBL/GenBank/DDBJ databases">
        <title>A telomere-to-telomere, gap-free genome of sweet tea (Lithocarpus litseifolius).</title>
        <authorList>
            <person name="Zhou J."/>
        </authorList>
    </citation>
    <scope>NUCLEOTIDE SEQUENCE [LARGE SCALE GENOMIC DNA]</scope>
    <source>
        <strain evidence="2">Zhou-2022a</strain>
        <tissue evidence="2">Leaf</tissue>
    </source>
</reference>
<dbReference type="AlphaFoldDB" id="A0AAW2D0C2"/>
<dbReference type="Gene3D" id="1.25.10.10">
    <property type="entry name" value="Leucine-rich Repeat Variant"/>
    <property type="match status" value="1"/>
</dbReference>
<keyword evidence="3" id="KW-1185">Reference proteome</keyword>
<gene>
    <name evidence="2" type="ORF">SO802_016482</name>
</gene>
<proteinExistence type="predicted"/>
<dbReference type="InterPro" id="IPR011989">
    <property type="entry name" value="ARM-like"/>
</dbReference>
<protein>
    <submittedName>
        <fullName evidence="2">Uncharacterized protein</fullName>
    </submittedName>
</protein>
<dbReference type="InterPro" id="IPR000225">
    <property type="entry name" value="Armadillo"/>
</dbReference>
<sequence>MSLKEKASVPVEAITADPENAWAISAYGGVSILIEACRSGSTAMQAHAVGAIRNIANVEEIKNSLAEEGVVTVLIQVLISGTSSAQEKAAHCIAILASSLVVDCVIDRFVVAF</sequence>
<dbReference type="Proteomes" id="UP001459277">
    <property type="component" value="Unassembled WGS sequence"/>
</dbReference>
<organism evidence="2 3">
    <name type="scientific">Lithocarpus litseifolius</name>
    <dbReference type="NCBI Taxonomy" id="425828"/>
    <lineage>
        <taxon>Eukaryota</taxon>
        <taxon>Viridiplantae</taxon>
        <taxon>Streptophyta</taxon>
        <taxon>Embryophyta</taxon>
        <taxon>Tracheophyta</taxon>
        <taxon>Spermatophyta</taxon>
        <taxon>Magnoliopsida</taxon>
        <taxon>eudicotyledons</taxon>
        <taxon>Gunneridae</taxon>
        <taxon>Pentapetalae</taxon>
        <taxon>rosids</taxon>
        <taxon>fabids</taxon>
        <taxon>Fagales</taxon>
        <taxon>Fagaceae</taxon>
        <taxon>Lithocarpus</taxon>
    </lineage>
</organism>
<keyword evidence="1" id="KW-0677">Repeat</keyword>
<evidence type="ECO:0000313" key="3">
    <source>
        <dbReference type="Proteomes" id="UP001459277"/>
    </source>
</evidence>
<dbReference type="Pfam" id="PF00514">
    <property type="entry name" value="Arm"/>
    <property type="match status" value="1"/>
</dbReference>
<name>A0AAW2D0C2_9ROSI</name>
<evidence type="ECO:0000313" key="2">
    <source>
        <dbReference type="EMBL" id="KAL0002701.1"/>
    </source>
</evidence>
<dbReference type="SUPFAM" id="SSF48371">
    <property type="entry name" value="ARM repeat"/>
    <property type="match status" value="1"/>
</dbReference>
<comment type="caution">
    <text evidence="2">The sequence shown here is derived from an EMBL/GenBank/DDBJ whole genome shotgun (WGS) entry which is preliminary data.</text>
</comment>
<evidence type="ECO:0000256" key="1">
    <source>
        <dbReference type="ARBA" id="ARBA00022737"/>
    </source>
</evidence>
<dbReference type="EMBL" id="JAZDWU010000005">
    <property type="protein sequence ID" value="KAL0002701.1"/>
    <property type="molecule type" value="Genomic_DNA"/>
</dbReference>
<dbReference type="PANTHER" id="PTHR46043">
    <property type="entry name" value="ARM REPEAT SUPERFAMILY PROTEIN"/>
    <property type="match status" value="1"/>
</dbReference>